<organism evidence="2 3">
    <name type="scientific">Mycobacteroides salmoniphilum</name>
    <dbReference type="NCBI Taxonomy" id="404941"/>
    <lineage>
        <taxon>Bacteria</taxon>
        <taxon>Bacillati</taxon>
        <taxon>Actinomycetota</taxon>
        <taxon>Actinomycetes</taxon>
        <taxon>Mycobacteriales</taxon>
        <taxon>Mycobacteriaceae</taxon>
        <taxon>Mycobacteroides</taxon>
    </lineage>
</organism>
<name>A0A4R8SSS3_9MYCO</name>
<dbReference type="InterPro" id="IPR047728">
    <property type="entry name" value="LipDrop-assoc"/>
</dbReference>
<dbReference type="EMBL" id="PECL01000008">
    <property type="protein sequence ID" value="TEA03446.1"/>
    <property type="molecule type" value="Genomic_DNA"/>
</dbReference>
<reference evidence="2 3" key="1">
    <citation type="journal article" date="2019" name="Sci. Rep.">
        <title>Extended insight into the Mycobacterium chelonae-abscessus complex through whole genome sequencing of Mycobacterium salmoniphilum outbreak and Mycobacterium salmoniphilum-like strains.</title>
        <authorList>
            <person name="Behra P.R.K."/>
            <person name="Das S."/>
            <person name="Pettersson B.M.F."/>
            <person name="Shirreff L."/>
            <person name="DuCote T."/>
            <person name="Jacobsson K.G."/>
            <person name="Ennis D.G."/>
            <person name="Kirsebom L.A."/>
        </authorList>
    </citation>
    <scope>NUCLEOTIDE SEQUENCE [LARGE SCALE GENOMIC DNA]</scope>
    <source>
        <strain evidence="2 3">CCUG 60884</strain>
    </source>
</reference>
<gene>
    <name evidence="2" type="ORF">CCUG60884_02296</name>
</gene>
<evidence type="ECO:0008006" key="4">
    <source>
        <dbReference type="Google" id="ProtNLM"/>
    </source>
</evidence>
<comment type="caution">
    <text evidence="2">The sequence shown here is derived from an EMBL/GenBank/DDBJ whole genome shotgun (WGS) entry which is preliminary data.</text>
</comment>
<evidence type="ECO:0000313" key="2">
    <source>
        <dbReference type="EMBL" id="TEA03446.1"/>
    </source>
</evidence>
<feature type="region of interest" description="Disordered" evidence="1">
    <location>
        <begin position="118"/>
        <end position="174"/>
    </location>
</feature>
<proteinExistence type="predicted"/>
<dbReference type="NCBIfam" id="NF033649">
    <property type="entry name" value="LipDrop_Rv1109c"/>
    <property type="match status" value="1"/>
</dbReference>
<dbReference type="RefSeq" id="WP_134084787.1">
    <property type="nucleotide sequence ID" value="NZ_PECL01000008.1"/>
</dbReference>
<evidence type="ECO:0000256" key="1">
    <source>
        <dbReference type="SAM" id="MobiDB-lite"/>
    </source>
</evidence>
<dbReference type="Proteomes" id="UP000294604">
    <property type="component" value="Unassembled WGS sequence"/>
</dbReference>
<feature type="compositionally biased region" description="Low complexity" evidence="1">
    <location>
        <begin position="151"/>
        <end position="174"/>
    </location>
</feature>
<sequence length="236" mass="25568">MIRPPFGVRLLLGVAATVLEETRKLPQAVLTYPMTAASQTVQNFMRFQQTVTELAIKGDETWENIFPPTDEQPEWATFDEDLDELDAPEPEPDETQANAVYEDAAERMTQGRFALYSSEPTAPSAPEPATAPAPKAEPEIAKAAPRKTPAKKAAAQKAPAKKAAPAAPADAADPNAPDIVVELGYHDLTLAQLRARLQSLSVGELEDLLTYEDAHKARAPYQTLLANRITRAAARG</sequence>
<dbReference type="AlphaFoldDB" id="A0A4R8SSS3"/>
<dbReference type="STRING" id="404941.GCA_002013645_02262"/>
<evidence type="ECO:0000313" key="3">
    <source>
        <dbReference type="Proteomes" id="UP000294604"/>
    </source>
</evidence>
<protein>
    <recommendedName>
        <fullName evidence="4">Lipid droplet-associated protein</fullName>
    </recommendedName>
</protein>
<accession>A0A4R8SSS3</accession>